<dbReference type="InterPro" id="IPR035965">
    <property type="entry name" value="PAS-like_dom_sf"/>
</dbReference>
<feature type="domain" description="PAS" evidence="8">
    <location>
        <begin position="21"/>
        <end position="74"/>
    </location>
</feature>
<dbReference type="GO" id="GO:0007234">
    <property type="term" value="P:osmosensory signaling via phosphorelay pathway"/>
    <property type="evidence" value="ECO:0007669"/>
    <property type="project" value="TreeGrafter"/>
</dbReference>
<dbReference type="Pfam" id="PF08447">
    <property type="entry name" value="PAS_3"/>
    <property type="match status" value="1"/>
</dbReference>
<evidence type="ECO:0000256" key="2">
    <source>
        <dbReference type="ARBA" id="ARBA00012438"/>
    </source>
</evidence>
<gene>
    <name evidence="9" type="ORF">KIN_06690</name>
</gene>
<keyword evidence="3" id="KW-0597">Phosphoprotein</keyword>
<dbReference type="Pfam" id="PF00512">
    <property type="entry name" value="HisKA"/>
    <property type="match status" value="1"/>
</dbReference>
<dbReference type="EC" id="2.7.13.3" evidence="2"/>
<evidence type="ECO:0000259" key="8">
    <source>
        <dbReference type="PROSITE" id="PS50112"/>
    </source>
</evidence>
<evidence type="ECO:0000313" key="9">
    <source>
        <dbReference type="EMBL" id="GFE63595.1"/>
    </source>
</evidence>
<sequence>MLEKTEKGTFTWQVTPDLLGILDKSGLFTHTNPAWHTTLGILPEDIENKPFFEFLHPDDIAAAEIAFQDIQNGQPILNYINRYRHADGSYRWLSWNAVPEGDRFFCSARDVTEAKENEAALQAMEEKARLREQFMAVLGHDLRNPLAAIGASARIAARQPQTEKSKEMLDAVGQSVRRMSSLIDDVMDFARARLGAGIVVKREDVQNLRSILARTVQEVRVSHPEATFREDYAFDEPMNCDPARISQLASNLVSNAVHHGSLNKPVRIKAEDKDGHFTLSVTNAGAAIPDTARHLLFEPFVRLEGRQDGEGLGLGLFIANEIAQRHGGQLSMSSDETETVFTFTMPRVGIEASAKASIA</sequence>
<proteinExistence type="predicted"/>
<dbReference type="CDD" id="cd00082">
    <property type="entry name" value="HisKA"/>
    <property type="match status" value="1"/>
</dbReference>
<dbReference type="CDD" id="cd00130">
    <property type="entry name" value="PAS"/>
    <property type="match status" value="1"/>
</dbReference>
<dbReference type="InterPro" id="IPR001610">
    <property type="entry name" value="PAC"/>
</dbReference>
<dbReference type="SUPFAM" id="SSF47384">
    <property type="entry name" value="Homodimeric domain of signal transducing histidine kinase"/>
    <property type="match status" value="1"/>
</dbReference>
<dbReference type="InterPro" id="IPR036890">
    <property type="entry name" value="HATPase_C_sf"/>
</dbReference>
<dbReference type="SMART" id="SM00091">
    <property type="entry name" value="PAS"/>
    <property type="match status" value="1"/>
</dbReference>
<dbReference type="InterPro" id="IPR036097">
    <property type="entry name" value="HisK_dim/P_sf"/>
</dbReference>
<accession>A0A6N6JBP5</accession>
<dbReference type="NCBIfam" id="TIGR00229">
    <property type="entry name" value="sensory_box"/>
    <property type="match status" value="1"/>
</dbReference>
<reference evidence="9 10" key="1">
    <citation type="submission" date="2019-12" db="EMBL/GenBank/DDBJ databases">
        <title>Litoreibacter badius sp. nov., a novel bacteriochlorophyll a-containing bacterium in the genus Litoreibacter.</title>
        <authorList>
            <person name="Kanamuro M."/>
            <person name="Takabe Y."/>
            <person name="Mori K."/>
            <person name="Takaichi S."/>
            <person name="Hanada S."/>
        </authorList>
    </citation>
    <scope>NUCLEOTIDE SEQUENCE [LARGE SCALE GENOMIC DNA]</scope>
    <source>
        <strain evidence="9 10">K6</strain>
    </source>
</reference>
<dbReference type="PRINTS" id="PR00344">
    <property type="entry name" value="BCTRLSENSOR"/>
</dbReference>
<dbReference type="GO" id="GO:0016020">
    <property type="term" value="C:membrane"/>
    <property type="evidence" value="ECO:0007669"/>
    <property type="project" value="UniProtKB-SubCell"/>
</dbReference>
<dbReference type="InterPro" id="IPR004358">
    <property type="entry name" value="Sig_transdc_His_kin-like_C"/>
</dbReference>
<dbReference type="CDD" id="cd00075">
    <property type="entry name" value="HATPase"/>
    <property type="match status" value="1"/>
</dbReference>
<dbReference type="SMART" id="SM00086">
    <property type="entry name" value="PAC"/>
    <property type="match status" value="1"/>
</dbReference>
<keyword evidence="10" id="KW-1185">Reference proteome</keyword>
<dbReference type="GO" id="GO:0030295">
    <property type="term" value="F:protein kinase activator activity"/>
    <property type="evidence" value="ECO:0007669"/>
    <property type="project" value="TreeGrafter"/>
</dbReference>
<dbReference type="InterPro" id="IPR003661">
    <property type="entry name" value="HisK_dim/P_dom"/>
</dbReference>
<dbReference type="InterPro" id="IPR013655">
    <property type="entry name" value="PAS_fold_3"/>
</dbReference>
<evidence type="ECO:0000256" key="3">
    <source>
        <dbReference type="ARBA" id="ARBA00022553"/>
    </source>
</evidence>
<dbReference type="InterPro" id="IPR000014">
    <property type="entry name" value="PAS"/>
</dbReference>
<dbReference type="GO" id="GO:0000155">
    <property type="term" value="F:phosphorelay sensor kinase activity"/>
    <property type="evidence" value="ECO:0007669"/>
    <property type="project" value="InterPro"/>
</dbReference>
<keyword evidence="4" id="KW-0808">Transferase</keyword>
<dbReference type="EMBL" id="BLJE01000001">
    <property type="protein sequence ID" value="GFE63595.1"/>
    <property type="molecule type" value="Genomic_DNA"/>
</dbReference>
<dbReference type="SMART" id="SM00387">
    <property type="entry name" value="HATPase_c"/>
    <property type="match status" value="1"/>
</dbReference>
<dbReference type="RefSeq" id="WP_243144798.1">
    <property type="nucleotide sequence ID" value="NZ_BLJE01000001.1"/>
</dbReference>
<dbReference type="InterPro" id="IPR050351">
    <property type="entry name" value="BphY/WalK/GraS-like"/>
</dbReference>
<comment type="caution">
    <text evidence="9">The sequence shown here is derived from an EMBL/GenBank/DDBJ whole genome shotgun (WGS) entry which is preliminary data.</text>
</comment>
<evidence type="ECO:0000256" key="5">
    <source>
        <dbReference type="ARBA" id="ARBA00022777"/>
    </source>
</evidence>
<name>A0A6N6JBP5_9RHOB</name>
<dbReference type="PROSITE" id="PS50112">
    <property type="entry name" value="PAS"/>
    <property type="match status" value="1"/>
</dbReference>
<dbReference type="Gene3D" id="3.30.450.20">
    <property type="entry name" value="PAS domain"/>
    <property type="match status" value="1"/>
</dbReference>
<evidence type="ECO:0000256" key="1">
    <source>
        <dbReference type="ARBA" id="ARBA00000085"/>
    </source>
</evidence>
<feature type="domain" description="Histidine kinase" evidence="7">
    <location>
        <begin position="137"/>
        <end position="349"/>
    </location>
</feature>
<dbReference type="PROSITE" id="PS50109">
    <property type="entry name" value="HIS_KIN"/>
    <property type="match status" value="1"/>
</dbReference>
<dbReference type="Pfam" id="PF02518">
    <property type="entry name" value="HATPase_c"/>
    <property type="match status" value="1"/>
</dbReference>
<evidence type="ECO:0000313" key="10">
    <source>
        <dbReference type="Proteomes" id="UP000436822"/>
    </source>
</evidence>
<dbReference type="SUPFAM" id="SSF55785">
    <property type="entry name" value="PYP-like sensor domain (PAS domain)"/>
    <property type="match status" value="1"/>
</dbReference>
<dbReference type="InterPro" id="IPR003594">
    <property type="entry name" value="HATPase_dom"/>
</dbReference>
<dbReference type="AlphaFoldDB" id="A0A6N6JBP5"/>
<evidence type="ECO:0000259" key="7">
    <source>
        <dbReference type="PROSITE" id="PS50109"/>
    </source>
</evidence>
<dbReference type="PANTHER" id="PTHR42878">
    <property type="entry name" value="TWO-COMPONENT HISTIDINE KINASE"/>
    <property type="match status" value="1"/>
</dbReference>
<dbReference type="PANTHER" id="PTHR42878:SF13">
    <property type="entry name" value="HISTIDINE KINASE"/>
    <property type="match status" value="1"/>
</dbReference>
<keyword evidence="5" id="KW-0418">Kinase</keyword>
<dbReference type="Proteomes" id="UP000436822">
    <property type="component" value="Unassembled WGS sequence"/>
</dbReference>
<evidence type="ECO:0000256" key="6">
    <source>
        <dbReference type="ARBA" id="ARBA00023136"/>
    </source>
</evidence>
<dbReference type="SUPFAM" id="SSF55874">
    <property type="entry name" value="ATPase domain of HSP90 chaperone/DNA topoisomerase II/histidine kinase"/>
    <property type="match status" value="1"/>
</dbReference>
<dbReference type="Gene3D" id="1.10.287.130">
    <property type="match status" value="1"/>
</dbReference>
<dbReference type="GO" id="GO:0000156">
    <property type="term" value="F:phosphorelay response regulator activity"/>
    <property type="evidence" value="ECO:0007669"/>
    <property type="project" value="TreeGrafter"/>
</dbReference>
<dbReference type="InterPro" id="IPR005467">
    <property type="entry name" value="His_kinase_dom"/>
</dbReference>
<dbReference type="SMART" id="SM00388">
    <property type="entry name" value="HisKA"/>
    <property type="match status" value="1"/>
</dbReference>
<organism evidence="9 10">
    <name type="scientific">Litoreibacter roseus</name>
    <dbReference type="NCBI Taxonomy" id="2601869"/>
    <lineage>
        <taxon>Bacteria</taxon>
        <taxon>Pseudomonadati</taxon>
        <taxon>Pseudomonadota</taxon>
        <taxon>Alphaproteobacteria</taxon>
        <taxon>Rhodobacterales</taxon>
        <taxon>Roseobacteraceae</taxon>
        <taxon>Litoreibacter</taxon>
    </lineage>
</organism>
<evidence type="ECO:0000256" key="4">
    <source>
        <dbReference type="ARBA" id="ARBA00022679"/>
    </source>
</evidence>
<dbReference type="Gene3D" id="3.30.565.10">
    <property type="entry name" value="Histidine kinase-like ATPase, C-terminal domain"/>
    <property type="match status" value="1"/>
</dbReference>
<keyword evidence="6" id="KW-0472">Membrane</keyword>
<comment type="catalytic activity">
    <reaction evidence="1">
        <text>ATP + protein L-histidine = ADP + protein N-phospho-L-histidine.</text>
        <dbReference type="EC" id="2.7.13.3"/>
    </reaction>
</comment>
<protein>
    <recommendedName>
        <fullName evidence="2">histidine kinase</fullName>
        <ecNumber evidence="2">2.7.13.3</ecNumber>
    </recommendedName>
</protein>